<evidence type="ECO:0000256" key="10">
    <source>
        <dbReference type="PROSITE-ProRule" id="PRU00546"/>
    </source>
</evidence>
<dbReference type="GO" id="GO:0006260">
    <property type="term" value="P:DNA replication"/>
    <property type="evidence" value="ECO:0007669"/>
    <property type="project" value="UniProtKB-KW"/>
</dbReference>
<dbReference type="InterPro" id="IPR001305">
    <property type="entry name" value="HSP_DnaJ_Cys-rich_dom"/>
</dbReference>
<dbReference type="InterPro" id="IPR036869">
    <property type="entry name" value="J_dom_sf"/>
</dbReference>
<dbReference type="Gene3D" id="1.10.287.110">
    <property type="entry name" value="DnaJ domain"/>
    <property type="match status" value="1"/>
</dbReference>
<dbReference type="GO" id="GO:0009408">
    <property type="term" value="P:response to heat"/>
    <property type="evidence" value="ECO:0007669"/>
    <property type="project" value="InterPro"/>
</dbReference>
<dbReference type="GO" id="GO:0042026">
    <property type="term" value="P:protein refolding"/>
    <property type="evidence" value="ECO:0007669"/>
    <property type="project" value="TreeGrafter"/>
</dbReference>
<sequence length="381" mass="41019">MASGGRRDYYEILGVPKDASVEDIKKAYRRLVRKYHPDANPGNKEAEQKFKEVAEAYEVLSDPQKRVQYDQFGTVGDMTGGGSPFGEGGDVGDVFGDLFETMFGGGFGGFGGRRNPNAPRRGADLEMEISLTLEEAYRGVTRKVEIPRWQSCERCGGTGAEPGSSPRTCPTCGGKGQVEQRQRTPFGEFVSVNTCPNCQGRGKIVEKVCSRCGGAGRYRDRRTVEVRIPPGVDRGTRLRISGEGEAGLNGGPPGDLFLVVSVRADPRFRREGDNLHVEMHIAFPQAALGCEIQVPTLEGLQSLDVPPGTQSGSTLRVKGKGMPRLSAGGRAGDLLVRVVVDVPANLTEKQKALLAGLAREMDVSVKESQGLLDKLKGFFGA</sequence>
<dbReference type="Pfam" id="PF01556">
    <property type="entry name" value="DnaJ_C"/>
    <property type="match status" value="1"/>
</dbReference>
<accession>A0A9Q7AED3</accession>
<dbReference type="CDD" id="cd06257">
    <property type="entry name" value="DnaJ"/>
    <property type="match status" value="1"/>
</dbReference>
<dbReference type="SUPFAM" id="SSF57938">
    <property type="entry name" value="DnaJ/Hsp40 cysteine-rich domain"/>
    <property type="match status" value="1"/>
</dbReference>
<dbReference type="CDD" id="cd10747">
    <property type="entry name" value="DnaJ_C"/>
    <property type="match status" value="1"/>
</dbReference>
<feature type="binding site" evidence="9">
    <location>
        <position position="169"/>
    </location>
    <ligand>
        <name>Zn(2+)</name>
        <dbReference type="ChEBI" id="CHEBI:29105"/>
        <label>2</label>
    </ligand>
</feature>
<dbReference type="AlphaFoldDB" id="A0A9Q7AED3"/>
<feature type="repeat" description="CXXCXGXG motif" evidence="9">
    <location>
        <begin position="169"/>
        <end position="176"/>
    </location>
</feature>
<evidence type="ECO:0000313" key="13">
    <source>
        <dbReference type="EMBL" id="QTX33168.1"/>
    </source>
</evidence>
<dbReference type="PRINTS" id="PR00625">
    <property type="entry name" value="JDOMAIN"/>
</dbReference>
<evidence type="ECO:0000256" key="5">
    <source>
        <dbReference type="ARBA" id="ARBA00023186"/>
    </source>
</evidence>
<evidence type="ECO:0000256" key="6">
    <source>
        <dbReference type="ARBA" id="ARBA00053423"/>
    </source>
</evidence>
<keyword evidence="9" id="KW-0235">DNA replication</keyword>
<feature type="repeat" description="CXXCXGXG motif" evidence="9">
    <location>
        <begin position="209"/>
        <end position="216"/>
    </location>
</feature>
<comment type="subcellular location">
    <subcellularLocation>
        <location evidence="9">Cytoplasm</location>
    </subcellularLocation>
</comment>
<dbReference type="GO" id="GO:0016491">
    <property type="term" value="F:oxidoreductase activity"/>
    <property type="evidence" value="ECO:0007669"/>
    <property type="project" value="UniProtKB-KW"/>
</dbReference>
<dbReference type="InterPro" id="IPR001623">
    <property type="entry name" value="DnaJ_domain"/>
</dbReference>
<evidence type="ECO:0000313" key="14">
    <source>
        <dbReference type="Proteomes" id="UP000671879"/>
    </source>
</evidence>
<keyword evidence="5 9" id="KW-0143">Chaperone</keyword>
<protein>
    <recommendedName>
        <fullName evidence="8 9">Chaperone protein DnaJ</fullName>
    </recommendedName>
</protein>
<dbReference type="GO" id="GO:0005737">
    <property type="term" value="C:cytoplasm"/>
    <property type="evidence" value="ECO:0007669"/>
    <property type="project" value="UniProtKB-SubCell"/>
</dbReference>
<dbReference type="Pfam" id="PF00226">
    <property type="entry name" value="DnaJ"/>
    <property type="match status" value="1"/>
</dbReference>
<reference evidence="14" key="1">
    <citation type="submission" date="2021-04" db="EMBL/GenBank/DDBJ databases">
        <title>A novel Synergistetes isolate from a pyrite-forming mixed culture.</title>
        <authorList>
            <person name="Bunk B."/>
            <person name="Sproer C."/>
            <person name="Spring S."/>
            <person name="Pester M."/>
        </authorList>
    </citation>
    <scope>NUCLEOTIDE SEQUENCE [LARGE SCALE GENOMIC DNA]</scope>
    <source>
        <strain evidence="14">J.5.4.2-T.3.5.2</strain>
    </source>
</reference>
<evidence type="ECO:0000256" key="1">
    <source>
        <dbReference type="ARBA" id="ARBA00022723"/>
    </source>
</evidence>
<dbReference type="PROSITE" id="PS50076">
    <property type="entry name" value="DNAJ_2"/>
    <property type="match status" value="1"/>
</dbReference>
<dbReference type="Proteomes" id="UP000671879">
    <property type="component" value="Chromosome"/>
</dbReference>
<dbReference type="FunFam" id="1.10.287.110:FF:000034">
    <property type="entry name" value="Chaperone protein DnaJ"/>
    <property type="match status" value="1"/>
</dbReference>
<feature type="binding site" evidence="9">
    <location>
        <position position="172"/>
    </location>
    <ligand>
        <name>Zn(2+)</name>
        <dbReference type="ChEBI" id="CHEBI:29105"/>
        <label>2</label>
    </ligand>
</feature>
<dbReference type="GO" id="GO:0051082">
    <property type="term" value="F:unfolded protein binding"/>
    <property type="evidence" value="ECO:0007669"/>
    <property type="project" value="UniProtKB-UniRule"/>
</dbReference>
<feature type="repeat" description="CXXCXGXG motif" evidence="9">
    <location>
        <begin position="152"/>
        <end position="159"/>
    </location>
</feature>
<dbReference type="SMART" id="SM00271">
    <property type="entry name" value="DnaJ"/>
    <property type="match status" value="1"/>
</dbReference>
<dbReference type="InterPro" id="IPR008971">
    <property type="entry name" value="HSP40/DnaJ_pept-bd"/>
</dbReference>
<dbReference type="SUPFAM" id="SSF46565">
    <property type="entry name" value="Chaperone J-domain"/>
    <property type="match status" value="1"/>
</dbReference>
<dbReference type="PANTHER" id="PTHR43096">
    <property type="entry name" value="DNAJ HOMOLOG 1, MITOCHONDRIAL-RELATED"/>
    <property type="match status" value="1"/>
</dbReference>
<gene>
    <name evidence="9 13" type="primary">dnaJ</name>
    <name evidence="13" type="ORF">KAR29_04525</name>
</gene>
<dbReference type="GO" id="GO:0005524">
    <property type="term" value="F:ATP binding"/>
    <property type="evidence" value="ECO:0007669"/>
    <property type="project" value="InterPro"/>
</dbReference>
<evidence type="ECO:0000259" key="11">
    <source>
        <dbReference type="PROSITE" id="PS50076"/>
    </source>
</evidence>
<dbReference type="InterPro" id="IPR002939">
    <property type="entry name" value="DnaJ_C"/>
</dbReference>
<keyword evidence="13" id="KW-0560">Oxidoreductase</keyword>
<keyword evidence="1 9" id="KW-0479">Metal-binding</keyword>
<proteinExistence type="inferred from homology"/>
<dbReference type="EMBL" id="CP072943">
    <property type="protein sequence ID" value="QTX33168.1"/>
    <property type="molecule type" value="Genomic_DNA"/>
</dbReference>
<dbReference type="PANTHER" id="PTHR43096:SF52">
    <property type="entry name" value="DNAJ HOMOLOG 1, MITOCHONDRIAL-RELATED"/>
    <property type="match status" value="1"/>
</dbReference>
<dbReference type="FunFam" id="2.10.230.10:FF:000002">
    <property type="entry name" value="Molecular chaperone DnaJ"/>
    <property type="match status" value="1"/>
</dbReference>
<dbReference type="GO" id="GO:0031072">
    <property type="term" value="F:heat shock protein binding"/>
    <property type="evidence" value="ECO:0007669"/>
    <property type="project" value="InterPro"/>
</dbReference>
<dbReference type="PROSITE" id="PS51188">
    <property type="entry name" value="ZF_CR"/>
    <property type="match status" value="1"/>
</dbReference>
<comment type="function">
    <text evidence="6 9">Participates actively in the response to hyperosmotic and heat shock by preventing the aggregation of stress-denatured proteins and by disaggregating proteins, also in an autonomous, DnaK-independent fashion. Unfolded proteins bind initially to DnaJ; upon interaction with the DnaJ-bound protein, DnaK hydrolyzes its bound ATP, resulting in the formation of a stable complex. GrpE releases ADP from DnaK; ATP binding to DnaK triggers the release of the substrate protein, thus completing the reaction cycle. Several rounds of ATP-dependent interactions between DnaJ, DnaK and GrpE are required for fully efficient folding. Also involved, together with DnaK and GrpE, in the DNA replication of plasmids through activation of initiation proteins.</text>
</comment>
<dbReference type="FunFam" id="2.60.260.20:FF:000005">
    <property type="entry name" value="Chaperone protein dnaJ 1, mitochondrial"/>
    <property type="match status" value="1"/>
</dbReference>
<feature type="zinc finger region" description="CR-type" evidence="10">
    <location>
        <begin position="139"/>
        <end position="221"/>
    </location>
</feature>
<keyword evidence="2 9" id="KW-0677">Repeat</keyword>
<feature type="domain" description="CR-type" evidence="12">
    <location>
        <begin position="139"/>
        <end position="221"/>
    </location>
</feature>
<evidence type="ECO:0000256" key="8">
    <source>
        <dbReference type="ARBA" id="ARBA00067609"/>
    </source>
</evidence>
<comment type="domain">
    <text evidence="9">The J domain is necessary and sufficient to stimulate DnaK ATPase activity. Zinc center 1 plays an important role in the autonomous, DnaK-independent chaperone activity of DnaJ. Zinc center 2 is essential for interaction with DnaK and for DnaJ activity.</text>
</comment>
<dbReference type="InterPro" id="IPR036410">
    <property type="entry name" value="HSP_DnaJ_Cys-rich_dom_sf"/>
</dbReference>
<keyword evidence="3 9" id="KW-0863">Zinc-finger</keyword>
<dbReference type="PROSITE" id="PS00636">
    <property type="entry name" value="DNAJ_1"/>
    <property type="match status" value="1"/>
</dbReference>
<keyword evidence="14" id="KW-1185">Reference proteome</keyword>
<evidence type="ECO:0000256" key="9">
    <source>
        <dbReference type="HAMAP-Rule" id="MF_01152"/>
    </source>
</evidence>
<dbReference type="InterPro" id="IPR012724">
    <property type="entry name" value="DnaJ"/>
</dbReference>
<feature type="binding site" evidence="9">
    <location>
        <position position="198"/>
    </location>
    <ligand>
        <name>Zn(2+)</name>
        <dbReference type="ChEBI" id="CHEBI:29105"/>
        <label>2</label>
    </ligand>
</feature>
<evidence type="ECO:0000256" key="4">
    <source>
        <dbReference type="ARBA" id="ARBA00022833"/>
    </source>
</evidence>
<dbReference type="RefSeq" id="WP_274374445.1">
    <property type="nucleotide sequence ID" value="NZ_CP072943.1"/>
</dbReference>
<evidence type="ECO:0000256" key="2">
    <source>
        <dbReference type="ARBA" id="ARBA00022737"/>
    </source>
</evidence>
<dbReference type="GO" id="GO:0008270">
    <property type="term" value="F:zinc ion binding"/>
    <property type="evidence" value="ECO:0007669"/>
    <property type="project" value="UniProtKB-UniRule"/>
</dbReference>
<dbReference type="Pfam" id="PF00684">
    <property type="entry name" value="DnaJ_CXXCXGXG"/>
    <property type="match status" value="1"/>
</dbReference>
<dbReference type="Gene3D" id="2.10.230.10">
    <property type="entry name" value="Heat shock protein DnaJ, cysteine-rich domain"/>
    <property type="match status" value="1"/>
</dbReference>
<comment type="subunit">
    <text evidence="9">Homodimer.</text>
</comment>
<name>A0A9Q7AED3_9BACT</name>
<dbReference type="NCBIfam" id="NF008035">
    <property type="entry name" value="PRK10767.1"/>
    <property type="match status" value="1"/>
</dbReference>
<dbReference type="KEGG" id="aram:KAR29_04525"/>
<organism evidence="13 14">
    <name type="scientific">Aminithiophilus ramosus</name>
    <dbReference type="NCBI Taxonomy" id="3029084"/>
    <lineage>
        <taxon>Bacteria</taxon>
        <taxon>Thermotogati</taxon>
        <taxon>Synergistota</taxon>
        <taxon>Synergistia</taxon>
        <taxon>Synergistales</taxon>
        <taxon>Aminithiophilaceae</taxon>
        <taxon>Aminithiophilus</taxon>
    </lineage>
</organism>
<dbReference type="CDD" id="cd10719">
    <property type="entry name" value="DnaJ_zf"/>
    <property type="match status" value="1"/>
</dbReference>
<feature type="domain" description="J" evidence="11">
    <location>
        <begin position="8"/>
        <end position="73"/>
    </location>
</feature>
<comment type="similarity">
    <text evidence="7 9">Belongs to the DnaJ family.</text>
</comment>
<feature type="repeat" description="CXXCXGXG motif" evidence="9">
    <location>
        <begin position="195"/>
        <end position="202"/>
    </location>
</feature>
<evidence type="ECO:0000259" key="12">
    <source>
        <dbReference type="PROSITE" id="PS51188"/>
    </source>
</evidence>
<feature type="binding site" evidence="9">
    <location>
        <position position="212"/>
    </location>
    <ligand>
        <name>Zn(2+)</name>
        <dbReference type="ChEBI" id="CHEBI:29105"/>
        <label>1</label>
    </ligand>
</feature>
<keyword evidence="9" id="KW-0346">Stress response</keyword>
<keyword evidence="9" id="KW-0963">Cytoplasm</keyword>
<dbReference type="HAMAP" id="MF_01152">
    <property type="entry name" value="DnaJ"/>
    <property type="match status" value="1"/>
</dbReference>
<evidence type="ECO:0000256" key="7">
    <source>
        <dbReference type="ARBA" id="ARBA00061004"/>
    </source>
</evidence>
<keyword evidence="4 9" id="KW-0862">Zinc</keyword>
<dbReference type="InterPro" id="IPR018253">
    <property type="entry name" value="DnaJ_domain_CS"/>
</dbReference>
<dbReference type="SUPFAM" id="SSF49493">
    <property type="entry name" value="HSP40/DnaJ peptide-binding domain"/>
    <property type="match status" value="2"/>
</dbReference>
<dbReference type="Gene3D" id="2.60.260.20">
    <property type="entry name" value="Urease metallochaperone UreE, N-terminal domain"/>
    <property type="match status" value="2"/>
</dbReference>
<evidence type="ECO:0000256" key="3">
    <source>
        <dbReference type="ARBA" id="ARBA00022771"/>
    </source>
</evidence>
<feature type="binding site" evidence="9">
    <location>
        <position position="155"/>
    </location>
    <ligand>
        <name>Zn(2+)</name>
        <dbReference type="ChEBI" id="CHEBI:29105"/>
        <label>1</label>
    </ligand>
</feature>
<comment type="cofactor">
    <cofactor evidence="9">
        <name>Zn(2+)</name>
        <dbReference type="ChEBI" id="CHEBI:29105"/>
    </cofactor>
    <text evidence="9">Binds 2 Zn(2+) ions per monomer.</text>
</comment>
<feature type="binding site" evidence="9">
    <location>
        <position position="152"/>
    </location>
    <ligand>
        <name>Zn(2+)</name>
        <dbReference type="ChEBI" id="CHEBI:29105"/>
        <label>1</label>
    </ligand>
</feature>
<feature type="binding site" evidence="9">
    <location>
        <position position="209"/>
    </location>
    <ligand>
        <name>Zn(2+)</name>
        <dbReference type="ChEBI" id="CHEBI:29105"/>
        <label>1</label>
    </ligand>
</feature>
<feature type="binding site" evidence="9">
    <location>
        <position position="195"/>
    </location>
    <ligand>
        <name>Zn(2+)</name>
        <dbReference type="ChEBI" id="CHEBI:29105"/>
        <label>2</label>
    </ligand>
</feature>
<dbReference type="NCBIfam" id="TIGR02349">
    <property type="entry name" value="DnaJ_bact"/>
    <property type="match status" value="1"/>
</dbReference>